<feature type="compositionally biased region" description="Acidic residues" evidence="1">
    <location>
        <begin position="77"/>
        <end position="117"/>
    </location>
</feature>
<proteinExistence type="predicted"/>
<evidence type="ECO:0000313" key="2">
    <source>
        <dbReference type="EMBL" id="OAM91785.1"/>
    </source>
</evidence>
<gene>
    <name evidence="2" type="ORF">AW736_01715</name>
</gene>
<comment type="caution">
    <text evidence="2">The sequence shown here is derived from an EMBL/GenBank/DDBJ whole genome shotgun (WGS) entry which is preliminary data.</text>
</comment>
<name>A0A178IQS8_9BACT</name>
<dbReference type="Proteomes" id="UP000078486">
    <property type="component" value="Unassembled WGS sequence"/>
</dbReference>
<organism evidence="2 3">
    <name type="scientific">Termitidicoccus mucosus</name>
    <dbReference type="NCBI Taxonomy" id="1184151"/>
    <lineage>
        <taxon>Bacteria</taxon>
        <taxon>Pseudomonadati</taxon>
        <taxon>Verrucomicrobiota</taxon>
        <taxon>Opitutia</taxon>
        <taxon>Opitutales</taxon>
        <taxon>Opitutaceae</taxon>
        <taxon>Termitidicoccus</taxon>
    </lineage>
</organism>
<feature type="region of interest" description="Disordered" evidence="1">
    <location>
        <begin position="59"/>
        <end position="127"/>
    </location>
</feature>
<dbReference type="STRING" id="1184151.AW736_01715"/>
<dbReference type="EMBL" id="LRRQ01000015">
    <property type="protein sequence ID" value="OAM91785.1"/>
    <property type="molecule type" value="Genomic_DNA"/>
</dbReference>
<accession>A0A178IQS8</accession>
<keyword evidence="3" id="KW-1185">Reference proteome</keyword>
<dbReference type="AlphaFoldDB" id="A0A178IQS8"/>
<evidence type="ECO:0000313" key="3">
    <source>
        <dbReference type="Proteomes" id="UP000078486"/>
    </source>
</evidence>
<reference evidence="2 3" key="1">
    <citation type="submission" date="2016-01" db="EMBL/GenBank/DDBJ databases">
        <title>High potential of lignocellulose degradation of a new Verrucomicrobia species.</title>
        <authorList>
            <person name="Wang Y."/>
            <person name="Shi Y."/>
            <person name="Qiu Z."/>
            <person name="Liu S."/>
            <person name="Yang H."/>
        </authorList>
    </citation>
    <scope>NUCLEOTIDE SEQUENCE [LARGE SCALE GENOMIC DNA]</scope>
    <source>
        <strain evidence="2 3">TSB47</strain>
    </source>
</reference>
<sequence length="127" mass="14410">MHACKDYTTRFPVRDIVENKIIPVRRTIAGMEMFMPGSVPSMDDLPAQLCPTGFGDYLELPPRPDGEPVIQPLPMETEFDLGLDSTFEDENQDKEDDEYQGDDDDRDDAAIEEDSEDTPPTRQMILL</sequence>
<protein>
    <submittedName>
        <fullName evidence="2">Uncharacterized protein</fullName>
    </submittedName>
</protein>
<evidence type="ECO:0000256" key="1">
    <source>
        <dbReference type="SAM" id="MobiDB-lite"/>
    </source>
</evidence>